<dbReference type="PANTHER" id="PTHR37816">
    <property type="entry name" value="YALI0E33011P"/>
    <property type="match status" value="1"/>
</dbReference>
<dbReference type="EMBL" id="LYPA01000060">
    <property type="protein sequence ID" value="OBR65221.1"/>
    <property type="molecule type" value="Genomic_DNA"/>
</dbReference>
<reference evidence="2 3" key="1">
    <citation type="submission" date="2016-05" db="EMBL/GenBank/DDBJ databases">
        <title>Paenibacillus oryzae. sp. nov., isolated from the rice root.</title>
        <authorList>
            <person name="Zhang J."/>
            <person name="Zhang X."/>
        </authorList>
    </citation>
    <scope>NUCLEOTIDE SEQUENCE [LARGE SCALE GENOMIC DNA]</scope>
    <source>
        <strain evidence="2 3">1DrF-4</strain>
    </source>
</reference>
<comment type="caution">
    <text evidence="2">The sequence shown here is derived from an EMBL/GenBank/DDBJ whole genome shotgun (WGS) entry which is preliminary data.</text>
</comment>
<name>A0A1A5YHS3_9BACL</name>
<organism evidence="2 3">
    <name type="scientific">Paenibacillus oryzae</name>
    <dbReference type="NCBI Taxonomy" id="1844972"/>
    <lineage>
        <taxon>Bacteria</taxon>
        <taxon>Bacillati</taxon>
        <taxon>Bacillota</taxon>
        <taxon>Bacilli</taxon>
        <taxon>Bacillales</taxon>
        <taxon>Paenibacillaceae</taxon>
        <taxon>Paenibacillus</taxon>
    </lineage>
</organism>
<dbReference type="SUPFAM" id="SSF52540">
    <property type="entry name" value="P-loop containing nucleoside triphosphate hydrolases"/>
    <property type="match status" value="1"/>
</dbReference>
<dbReference type="RefSeq" id="WP_068683623.1">
    <property type="nucleotide sequence ID" value="NZ_LYPA01000060.1"/>
</dbReference>
<keyword evidence="3" id="KW-1185">Reference proteome</keyword>
<dbReference type="InterPro" id="IPR052922">
    <property type="entry name" value="Cytidylate_Kinase-2"/>
</dbReference>
<dbReference type="PANTHER" id="PTHR37816:SF2">
    <property type="entry name" value="DNA TOPOLOGY MODULATION PROTEIN FLAR-RELATED PROTEIN"/>
    <property type="match status" value="1"/>
</dbReference>
<dbReference type="STRING" id="1844972.A7K91_00680"/>
<dbReference type="Gene3D" id="3.40.50.300">
    <property type="entry name" value="P-loop containing nucleotide triphosphate hydrolases"/>
    <property type="match status" value="1"/>
</dbReference>
<dbReference type="Proteomes" id="UP000092024">
    <property type="component" value="Unassembled WGS sequence"/>
</dbReference>
<dbReference type="CDD" id="cd02019">
    <property type="entry name" value="NK"/>
    <property type="match status" value="1"/>
</dbReference>
<accession>A0A1A5YHS3</accession>
<dbReference type="AlphaFoldDB" id="A0A1A5YHS3"/>
<evidence type="ECO:0000313" key="3">
    <source>
        <dbReference type="Proteomes" id="UP000092024"/>
    </source>
</evidence>
<evidence type="ECO:0008006" key="4">
    <source>
        <dbReference type="Google" id="ProtNLM"/>
    </source>
</evidence>
<dbReference type="InterPro" id="IPR027417">
    <property type="entry name" value="P-loop_NTPase"/>
</dbReference>
<dbReference type="OrthoDB" id="1201990at2"/>
<feature type="coiled-coil region" evidence="1">
    <location>
        <begin position="130"/>
        <end position="157"/>
    </location>
</feature>
<evidence type="ECO:0000313" key="2">
    <source>
        <dbReference type="EMBL" id="OBR65221.1"/>
    </source>
</evidence>
<protein>
    <recommendedName>
        <fullName evidence="4">DNA topology modulation protein FlaR</fullName>
    </recommendedName>
</protein>
<proteinExistence type="predicted"/>
<evidence type="ECO:0000256" key="1">
    <source>
        <dbReference type="SAM" id="Coils"/>
    </source>
</evidence>
<sequence length="169" mass="20470">MAKIFIVGSVASGKTTLAKNLSQKWNIPWYELDQVVHNRQVTVQTKRTDEEQRAIIKEIDEKYRMWIFEGTDRKSYQCLYEMADTILYLDPPLWIRKKRIVTRFLKQLLKLEKSHYKPDFQMLKLMFQWTKDFEKSRQESEKKLEAYKTKLIRIRNQKSLQYVLNSITL</sequence>
<gene>
    <name evidence="2" type="ORF">A7K91_00680</name>
</gene>
<keyword evidence="1" id="KW-0175">Coiled coil</keyword>